<evidence type="ECO:0000313" key="2">
    <source>
        <dbReference type="Proteomes" id="UP000527355"/>
    </source>
</evidence>
<organism evidence="1 2">
    <name type="scientific">Myotis myotis</name>
    <name type="common">Greater mouse-eared bat</name>
    <name type="synonym">Vespertilio myotis</name>
    <dbReference type="NCBI Taxonomy" id="51298"/>
    <lineage>
        <taxon>Eukaryota</taxon>
        <taxon>Metazoa</taxon>
        <taxon>Chordata</taxon>
        <taxon>Craniata</taxon>
        <taxon>Vertebrata</taxon>
        <taxon>Euteleostomi</taxon>
        <taxon>Mammalia</taxon>
        <taxon>Eutheria</taxon>
        <taxon>Laurasiatheria</taxon>
        <taxon>Chiroptera</taxon>
        <taxon>Yangochiroptera</taxon>
        <taxon>Vespertilionidae</taxon>
        <taxon>Myotis</taxon>
    </lineage>
</organism>
<protein>
    <submittedName>
        <fullName evidence="1">Uncharacterized protein</fullName>
    </submittedName>
</protein>
<reference evidence="1 2" key="1">
    <citation type="journal article" date="2020" name="Nature">
        <title>Six reference-quality genomes reveal evolution of bat adaptations.</title>
        <authorList>
            <person name="Jebb D."/>
            <person name="Huang Z."/>
            <person name="Pippel M."/>
            <person name="Hughes G.M."/>
            <person name="Lavrichenko K."/>
            <person name="Devanna P."/>
            <person name="Winkler S."/>
            <person name="Jermiin L.S."/>
            <person name="Skirmuntt E.C."/>
            <person name="Katzourakis A."/>
            <person name="Burkitt-Gray L."/>
            <person name="Ray D.A."/>
            <person name="Sullivan K.A.M."/>
            <person name="Roscito J.G."/>
            <person name="Kirilenko B.M."/>
            <person name="Davalos L.M."/>
            <person name="Corthals A.P."/>
            <person name="Power M.L."/>
            <person name="Jones G."/>
            <person name="Ransome R.D."/>
            <person name="Dechmann D.K.N."/>
            <person name="Locatelli A.G."/>
            <person name="Puechmaille S.J."/>
            <person name="Fedrigo O."/>
            <person name="Jarvis E.D."/>
            <person name="Hiller M."/>
            <person name="Vernes S.C."/>
            <person name="Myers E.W."/>
            <person name="Teeling E.C."/>
        </authorList>
    </citation>
    <scope>NUCLEOTIDE SEQUENCE [LARGE SCALE GENOMIC DNA]</scope>
    <source>
        <strain evidence="1">MMyoMyo1</strain>
        <tissue evidence="1">Flight muscle</tissue>
    </source>
</reference>
<accession>A0A7J7U5P3</accession>
<dbReference type="EMBL" id="JABWUV010000014">
    <property type="protein sequence ID" value="KAF6308106.1"/>
    <property type="molecule type" value="Genomic_DNA"/>
</dbReference>
<dbReference type="AlphaFoldDB" id="A0A7J7U5P3"/>
<name>A0A7J7U5P3_MYOMY</name>
<proteinExistence type="predicted"/>
<comment type="caution">
    <text evidence="1">The sequence shown here is derived from an EMBL/GenBank/DDBJ whole genome shotgun (WGS) entry which is preliminary data.</text>
</comment>
<sequence>MCKRSLVCSHLLDTWPIKLKRHFRVRGSLPRSAQVYSSGQRFQQIRTLHSKVSSLCAPDLRTVHSCLWALIPGAWAAEAGGVPKGLLIALEIRTSAAGQCFLGHPWTFSLFFFQTDNCVCTDTGSVCDNFHLRG</sequence>
<dbReference type="Proteomes" id="UP000527355">
    <property type="component" value="Unassembled WGS sequence"/>
</dbReference>
<evidence type="ECO:0000313" key="1">
    <source>
        <dbReference type="EMBL" id="KAF6308106.1"/>
    </source>
</evidence>
<gene>
    <name evidence="1" type="ORF">mMyoMyo1_008884</name>
</gene>
<keyword evidence="2" id="KW-1185">Reference proteome</keyword>